<protein>
    <submittedName>
        <fullName evidence="1">Uncharacterized protein</fullName>
    </submittedName>
</protein>
<accession>A0A1X7UQL8</accession>
<name>A0A1X7UQL8_AMPQE</name>
<dbReference type="EnsemblMetazoa" id="Aqu2.1.30285_001">
    <property type="protein sequence ID" value="Aqu2.1.30285_001"/>
    <property type="gene ID" value="Aqu2.1.30285"/>
</dbReference>
<sequence length="60" mass="6677">MIITSSSSSSSGCGNILYSSCSITKECSTTSSCFTWRNKEIKDHLLMHSTSKYLLLKIYC</sequence>
<evidence type="ECO:0000313" key="1">
    <source>
        <dbReference type="EnsemblMetazoa" id="Aqu2.1.30285_001"/>
    </source>
</evidence>
<dbReference type="AlphaFoldDB" id="A0A1X7UQL8"/>
<proteinExistence type="predicted"/>
<organism evidence="1">
    <name type="scientific">Amphimedon queenslandica</name>
    <name type="common">Sponge</name>
    <dbReference type="NCBI Taxonomy" id="400682"/>
    <lineage>
        <taxon>Eukaryota</taxon>
        <taxon>Metazoa</taxon>
        <taxon>Porifera</taxon>
        <taxon>Demospongiae</taxon>
        <taxon>Heteroscleromorpha</taxon>
        <taxon>Haplosclerida</taxon>
        <taxon>Niphatidae</taxon>
        <taxon>Amphimedon</taxon>
    </lineage>
</organism>
<reference evidence="1" key="1">
    <citation type="submission" date="2017-05" db="UniProtKB">
        <authorList>
            <consortium name="EnsemblMetazoa"/>
        </authorList>
    </citation>
    <scope>IDENTIFICATION</scope>
</reference>
<dbReference type="InParanoid" id="A0A1X7UQL8"/>